<sequence length="64" mass="6380">MLLVAGLAYLVNSAALLLAPAIASLLFPAVLLPAFIGELALALWLTAGRHRLALAGSGPISGAS</sequence>
<reference evidence="2 3" key="1">
    <citation type="submission" date="2020-04" db="EMBL/GenBank/DDBJ databases">
        <title>Draft genome of Pyxidicoccus fallax type strain.</title>
        <authorList>
            <person name="Whitworth D.E."/>
        </authorList>
    </citation>
    <scope>NUCLEOTIDE SEQUENCE [LARGE SCALE GENOMIC DNA]</scope>
    <source>
        <strain evidence="2 3">DSM 14698</strain>
    </source>
</reference>
<accession>A0A848M056</accession>
<keyword evidence="1" id="KW-0812">Transmembrane</keyword>
<dbReference type="RefSeq" id="WP_211194832.1">
    <property type="nucleotide sequence ID" value="NZ_JABBJJ010000784.1"/>
</dbReference>
<dbReference type="Proteomes" id="UP000518300">
    <property type="component" value="Unassembled WGS sequence"/>
</dbReference>
<feature type="transmembrane region" description="Helical" evidence="1">
    <location>
        <begin position="25"/>
        <end position="45"/>
    </location>
</feature>
<keyword evidence="3" id="KW-1185">Reference proteome</keyword>
<proteinExistence type="predicted"/>
<organism evidence="2 3">
    <name type="scientific">Pyxidicoccus fallax</name>
    <dbReference type="NCBI Taxonomy" id="394095"/>
    <lineage>
        <taxon>Bacteria</taxon>
        <taxon>Pseudomonadati</taxon>
        <taxon>Myxococcota</taxon>
        <taxon>Myxococcia</taxon>
        <taxon>Myxococcales</taxon>
        <taxon>Cystobacterineae</taxon>
        <taxon>Myxococcaceae</taxon>
        <taxon>Pyxidicoccus</taxon>
    </lineage>
</organism>
<evidence type="ECO:0000313" key="2">
    <source>
        <dbReference type="EMBL" id="NMO23735.1"/>
    </source>
</evidence>
<protein>
    <submittedName>
        <fullName evidence="2">Uncharacterized protein</fullName>
    </submittedName>
</protein>
<feature type="non-terminal residue" evidence="2">
    <location>
        <position position="1"/>
    </location>
</feature>
<keyword evidence="1" id="KW-0472">Membrane</keyword>
<name>A0A848M056_9BACT</name>
<gene>
    <name evidence="2" type="ORF">HG543_54150</name>
</gene>
<evidence type="ECO:0000256" key="1">
    <source>
        <dbReference type="SAM" id="Phobius"/>
    </source>
</evidence>
<dbReference type="EMBL" id="JABBJJ010000784">
    <property type="protein sequence ID" value="NMO23735.1"/>
    <property type="molecule type" value="Genomic_DNA"/>
</dbReference>
<keyword evidence="1" id="KW-1133">Transmembrane helix</keyword>
<evidence type="ECO:0000313" key="3">
    <source>
        <dbReference type="Proteomes" id="UP000518300"/>
    </source>
</evidence>
<dbReference type="AlphaFoldDB" id="A0A848M056"/>
<comment type="caution">
    <text evidence="2">The sequence shown here is derived from an EMBL/GenBank/DDBJ whole genome shotgun (WGS) entry which is preliminary data.</text>
</comment>